<keyword evidence="3" id="KW-1185">Reference proteome</keyword>
<protein>
    <submittedName>
        <fullName evidence="2">Uncharacterized protein</fullName>
    </submittedName>
</protein>
<dbReference type="EMBL" id="CABFNS010000796">
    <property type="protein sequence ID" value="VUC29032.1"/>
    <property type="molecule type" value="Genomic_DNA"/>
</dbReference>
<feature type="region of interest" description="Disordered" evidence="1">
    <location>
        <begin position="318"/>
        <end position="355"/>
    </location>
</feature>
<evidence type="ECO:0000313" key="3">
    <source>
        <dbReference type="Proteomes" id="UP000766486"/>
    </source>
</evidence>
<gene>
    <name evidence="2" type="ORF">CLO192961_LOCUS251371</name>
</gene>
<feature type="non-terminal residue" evidence="2">
    <location>
        <position position="1"/>
    </location>
</feature>
<comment type="caution">
    <text evidence="2">The sequence shown here is derived from an EMBL/GenBank/DDBJ whole genome shotgun (WGS) entry which is preliminary data.</text>
</comment>
<evidence type="ECO:0000256" key="1">
    <source>
        <dbReference type="SAM" id="MobiDB-lite"/>
    </source>
</evidence>
<feature type="compositionally biased region" description="Low complexity" evidence="1">
    <location>
        <begin position="397"/>
        <end position="423"/>
    </location>
</feature>
<feature type="region of interest" description="Disordered" evidence="1">
    <location>
        <begin position="1"/>
        <end position="21"/>
    </location>
</feature>
<feature type="compositionally biased region" description="Low complexity" evidence="1">
    <location>
        <begin position="345"/>
        <end position="355"/>
    </location>
</feature>
<evidence type="ECO:0000313" key="2">
    <source>
        <dbReference type="EMBL" id="VUC29032.1"/>
    </source>
</evidence>
<feature type="region of interest" description="Disordered" evidence="1">
    <location>
        <begin position="390"/>
        <end position="423"/>
    </location>
</feature>
<organism evidence="2 3">
    <name type="scientific">Bionectria ochroleuca</name>
    <name type="common">Gliocladium roseum</name>
    <dbReference type="NCBI Taxonomy" id="29856"/>
    <lineage>
        <taxon>Eukaryota</taxon>
        <taxon>Fungi</taxon>
        <taxon>Dikarya</taxon>
        <taxon>Ascomycota</taxon>
        <taxon>Pezizomycotina</taxon>
        <taxon>Sordariomycetes</taxon>
        <taxon>Hypocreomycetidae</taxon>
        <taxon>Hypocreales</taxon>
        <taxon>Bionectriaceae</taxon>
        <taxon>Clonostachys</taxon>
    </lineage>
</organism>
<name>A0ABY6UCZ2_BIOOC</name>
<reference evidence="2 3" key="1">
    <citation type="submission" date="2019-06" db="EMBL/GenBank/DDBJ databases">
        <authorList>
            <person name="Broberg M."/>
        </authorList>
    </citation>
    <scope>NUCLEOTIDE SEQUENCE [LARGE SCALE GENOMIC DNA]</scope>
</reference>
<dbReference type="Proteomes" id="UP000766486">
    <property type="component" value="Unassembled WGS sequence"/>
</dbReference>
<feature type="region of interest" description="Disordered" evidence="1">
    <location>
        <begin position="88"/>
        <end position="121"/>
    </location>
</feature>
<feature type="region of interest" description="Disordered" evidence="1">
    <location>
        <begin position="244"/>
        <end position="271"/>
    </location>
</feature>
<proteinExistence type="predicted"/>
<accession>A0ABY6UCZ2</accession>
<sequence>DSHITSPVPPPPPRSWANAARRAERIRSIDEYSGFQRALDQSGNNEQNLRTNRAHIDSLWATFDELEQASDLTNLQLRDLLDLTNHNTMSHTLPPGSASPLPRSFDPPEDNRRNKRRKIDADRLAPKISRIRYGKHGSVEPGALRMEISSCDGGSYASSNPSSYAAENLLKNDDTVYCTKGNRCNIVLRHEGGAPFTLHELIIKGPTSINYSHPIREGMVFVAMRQDDVLTRTAQYQIQYSPLPQRDPLVTTPERDSLPSRTTRYHHDGSTTTRFRRAHAYGNEDEGYRMAQMPPEFSSNLPEFGVTTVCNDDDLDEHGRRISRRAPNRIGSLPFESRDSDEENNNYNTTRNNIATYTYTPPDLDLDDFLAANHPANLSHIIRLPRPQRDLDRESHAQSQSQSQSQHQNQNQSQSQSHTSDSFSMSFAEALEAHNNATQEAVRAVGGELLAPHARFYIDKRSSTCALTFDPPISGRFILLKMWNSHHDTSSNIDIQTVMARGYAGGRYFPTTDYL</sequence>